<keyword evidence="1" id="KW-1133">Transmembrane helix</keyword>
<dbReference type="EMBL" id="BAABRO010000001">
    <property type="protein sequence ID" value="GAA5504883.1"/>
    <property type="molecule type" value="Genomic_DNA"/>
</dbReference>
<dbReference type="RefSeq" id="WP_345681960.1">
    <property type="nucleotide sequence ID" value="NZ_BAABRO010000001.1"/>
</dbReference>
<protein>
    <recommendedName>
        <fullName evidence="4">MotA/TolQ/ExbB proton channel domain-containing protein</fullName>
    </recommendedName>
</protein>
<keyword evidence="1" id="KW-0472">Membrane</keyword>
<feature type="transmembrane region" description="Helical" evidence="1">
    <location>
        <begin position="100"/>
        <end position="123"/>
    </location>
</feature>
<feature type="transmembrane region" description="Helical" evidence="1">
    <location>
        <begin position="20"/>
        <end position="43"/>
    </location>
</feature>
<organism evidence="2 3">
    <name type="scientific">Novipirellula caenicola</name>
    <dbReference type="NCBI Taxonomy" id="1536901"/>
    <lineage>
        <taxon>Bacteria</taxon>
        <taxon>Pseudomonadati</taxon>
        <taxon>Planctomycetota</taxon>
        <taxon>Planctomycetia</taxon>
        <taxon>Pirellulales</taxon>
        <taxon>Pirellulaceae</taxon>
        <taxon>Novipirellula</taxon>
    </lineage>
</organism>
<comment type="caution">
    <text evidence="2">The sequence shown here is derived from an EMBL/GenBank/DDBJ whole genome shotgun (WGS) entry which is preliminary data.</text>
</comment>
<feature type="transmembrane region" description="Helical" evidence="1">
    <location>
        <begin position="50"/>
        <end position="80"/>
    </location>
</feature>
<gene>
    <name evidence="2" type="ORF">Rcae01_00322</name>
</gene>
<dbReference type="Proteomes" id="UP001416858">
    <property type="component" value="Unassembled WGS sequence"/>
</dbReference>
<evidence type="ECO:0000313" key="3">
    <source>
        <dbReference type="Proteomes" id="UP001416858"/>
    </source>
</evidence>
<evidence type="ECO:0008006" key="4">
    <source>
        <dbReference type="Google" id="ProtNLM"/>
    </source>
</evidence>
<proteinExistence type="predicted"/>
<sequence>MPNAEPVQQSLLRWMFASLGLPYAILLPLAGIVCFLFALIIVVRGKGPMAAAALILVVHVPLLIGVFAAIQGAIASYTVIAMSPATPKPSEVAAGISTALVAPLVGMLLMVPGYMTAVLGAFIRSMTAKAEATALTRQGDRETRSEE</sequence>
<keyword evidence="3" id="KW-1185">Reference proteome</keyword>
<name>A0ABP9VI50_9BACT</name>
<evidence type="ECO:0000256" key="1">
    <source>
        <dbReference type="SAM" id="Phobius"/>
    </source>
</evidence>
<keyword evidence="1" id="KW-0812">Transmembrane</keyword>
<evidence type="ECO:0000313" key="2">
    <source>
        <dbReference type="EMBL" id="GAA5504883.1"/>
    </source>
</evidence>
<reference evidence="2 3" key="1">
    <citation type="submission" date="2024-02" db="EMBL/GenBank/DDBJ databases">
        <title>Rhodopirellula caenicola NBRC 110016.</title>
        <authorList>
            <person name="Ichikawa N."/>
            <person name="Katano-Makiyama Y."/>
            <person name="Hidaka K."/>
        </authorList>
    </citation>
    <scope>NUCLEOTIDE SEQUENCE [LARGE SCALE GENOMIC DNA]</scope>
    <source>
        <strain evidence="2 3">NBRC 110016</strain>
    </source>
</reference>
<accession>A0ABP9VI50</accession>